<evidence type="ECO:0008006" key="2">
    <source>
        <dbReference type="Google" id="ProtNLM"/>
    </source>
</evidence>
<gene>
    <name evidence="1" type="ORF">METZ01_LOCUS209631</name>
</gene>
<organism evidence="1">
    <name type="scientific">marine metagenome</name>
    <dbReference type="NCBI Taxonomy" id="408172"/>
    <lineage>
        <taxon>unclassified sequences</taxon>
        <taxon>metagenomes</taxon>
        <taxon>ecological metagenomes</taxon>
    </lineage>
</organism>
<dbReference type="SUPFAM" id="SSF102114">
    <property type="entry name" value="Radical SAM enzymes"/>
    <property type="match status" value="1"/>
</dbReference>
<dbReference type="AlphaFoldDB" id="A0A382F3X7"/>
<dbReference type="EMBL" id="UINC01047468">
    <property type="protein sequence ID" value="SVB56777.1"/>
    <property type="molecule type" value="Genomic_DNA"/>
</dbReference>
<name>A0A382F3X7_9ZZZZ</name>
<dbReference type="InterPro" id="IPR058240">
    <property type="entry name" value="rSAM_sf"/>
</dbReference>
<feature type="non-terminal residue" evidence="1">
    <location>
        <position position="151"/>
    </location>
</feature>
<dbReference type="Gene3D" id="3.20.20.70">
    <property type="entry name" value="Aldolase class I"/>
    <property type="match status" value="1"/>
</dbReference>
<dbReference type="GO" id="GO:0006779">
    <property type="term" value="P:porphyrin-containing compound biosynthetic process"/>
    <property type="evidence" value="ECO:0007669"/>
    <property type="project" value="TreeGrafter"/>
</dbReference>
<proteinExistence type="predicted"/>
<dbReference type="PANTHER" id="PTHR13932">
    <property type="entry name" value="COPROPORPHYRINIGEN III OXIDASE"/>
    <property type="match status" value="1"/>
</dbReference>
<dbReference type="GO" id="GO:0005737">
    <property type="term" value="C:cytoplasm"/>
    <property type="evidence" value="ECO:0007669"/>
    <property type="project" value="TreeGrafter"/>
</dbReference>
<accession>A0A382F3X7</accession>
<dbReference type="InterPro" id="IPR013785">
    <property type="entry name" value="Aldolase_TIM"/>
</dbReference>
<protein>
    <recommendedName>
        <fullName evidence="2">Radical SAM core domain-containing protein</fullName>
    </recommendedName>
</protein>
<evidence type="ECO:0000313" key="1">
    <source>
        <dbReference type="EMBL" id="SVB56777.1"/>
    </source>
</evidence>
<sequence length="151" mass="17841">MFTFADSLNQNLIDEFNSPGPYYTSYPSLGKWTPTIQEEDYKQALLKFMPDVENEDTGLYIHFPYCPKQCYFCICNVSISKDREKINGFFQYLLREIDMLFKFFEKSGKKLRITDIHLGGGTPSYMTEEELTTLVNRLKYWINIDELEEFS</sequence>
<dbReference type="InterPro" id="IPR034505">
    <property type="entry name" value="Coproporphyrinogen-III_oxidase"/>
</dbReference>
<reference evidence="1" key="1">
    <citation type="submission" date="2018-05" db="EMBL/GenBank/DDBJ databases">
        <authorList>
            <person name="Lanie J.A."/>
            <person name="Ng W.-L."/>
            <person name="Kazmierczak K.M."/>
            <person name="Andrzejewski T.M."/>
            <person name="Davidsen T.M."/>
            <person name="Wayne K.J."/>
            <person name="Tettelin H."/>
            <person name="Glass J.I."/>
            <person name="Rusch D."/>
            <person name="Podicherti R."/>
            <person name="Tsui H.-C.T."/>
            <person name="Winkler M.E."/>
        </authorList>
    </citation>
    <scope>NUCLEOTIDE SEQUENCE</scope>
</reference>
<dbReference type="GO" id="GO:0051539">
    <property type="term" value="F:4 iron, 4 sulfur cluster binding"/>
    <property type="evidence" value="ECO:0007669"/>
    <property type="project" value="TreeGrafter"/>
</dbReference>
<dbReference type="PANTHER" id="PTHR13932:SF5">
    <property type="entry name" value="RADICAL S-ADENOSYL METHIONINE DOMAIN-CONTAINING PROTEIN 1, MITOCHONDRIAL"/>
    <property type="match status" value="1"/>
</dbReference>